<protein>
    <recommendedName>
        <fullName evidence="3">Minor tail protein</fullName>
    </recommendedName>
</protein>
<sequence>MAITRNPLLQYESGQAFNDWEPMSDAGDDTTFSATFAPWSGRAGFETDVRPFGLATGGTISAGSGNDAVSVASLTAYMPTVAGADSTGLVVVASGSVSVTRASTSTHIINSIIVDASGALVAVQGSEGTAFTETRGEAGGPPFIPVDSVEIGQVRLATSAAAPVSDTEIFQVVGTHRERYDQPVWHTDPASGDVTFASELPGIHTGGAPKKVMVRGYTPIFAELPRVAAFVPADESNTVNSTQIYGGTLGSVSSSLSQASFTHYGNDGITDPIIKLKGEKLWFKWFQDKSKLAHSLTQGIVGVARTYPAGDHVNIAVTVSAEQATVDFDE</sequence>
<dbReference type="Proteomes" id="UP001595640">
    <property type="component" value="Unassembled WGS sequence"/>
</dbReference>
<dbReference type="EMBL" id="JBHRUH010000031">
    <property type="protein sequence ID" value="MFC3293256.1"/>
    <property type="molecule type" value="Genomic_DNA"/>
</dbReference>
<organism evidence="1 2">
    <name type="scientific">Modicisalibacter luteus</name>
    <dbReference type="NCBI Taxonomy" id="453962"/>
    <lineage>
        <taxon>Bacteria</taxon>
        <taxon>Pseudomonadati</taxon>
        <taxon>Pseudomonadota</taxon>
        <taxon>Gammaproteobacteria</taxon>
        <taxon>Oceanospirillales</taxon>
        <taxon>Halomonadaceae</taxon>
        <taxon>Modicisalibacter</taxon>
    </lineage>
</organism>
<name>A0ABV7M2Y0_9GAMM</name>
<evidence type="ECO:0000313" key="1">
    <source>
        <dbReference type="EMBL" id="MFC3293256.1"/>
    </source>
</evidence>
<dbReference type="RefSeq" id="WP_019020573.1">
    <property type="nucleotide sequence ID" value="NZ_BMXD01000001.1"/>
</dbReference>
<keyword evidence="2" id="KW-1185">Reference proteome</keyword>
<accession>A0ABV7M2Y0</accession>
<evidence type="ECO:0008006" key="3">
    <source>
        <dbReference type="Google" id="ProtNLM"/>
    </source>
</evidence>
<comment type="caution">
    <text evidence="1">The sequence shown here is derived from an EMBL/GenBank/DDBJ whole genome shotgun (WGS) entry which is preliminary data.</text>
</comment>
<reference evidence="2" key="1">
    <citation type="journal article" date="2019" name="Int. J. Syst. Evol. Microbiol.">
        <title>The Global Catalogue of Microorganisms (GCM) 10K type strain sequencing project: providing services to taxonomists for standard genome sequencing and annotation.</title>
        <authorList>
            <consortium name="The Broad Institute Genomics Platform"/>
            <consortium name="The Broad Institute Genome Sequencing Center for Infectious Disease"/>
            <person name="Wu L."/>
            <person name="Ma J."/>
        </authorList>
    </citation>
    <scope>NUCLEOTIDE SEQUENCE [LARGE SCALE GENOMIC DNA]</scope>
    <source>
        <strain evidence="2">KCTC 12847</strain>
    </source>
</reference>
<proteinExistence type="predicted"/>
<evidence type="ECO:0000313" key="2">
    <source>
        <dbReference type="Proteomes" id="UP001595640"/>
    </source>
</evidence>
<gene>
    <name evidence="1" type="ORF">ACFOEI_14460</name>
</gene>